<dbReference type="Proteomes" id="UP000197174">
    <property type="component" value="Unassembled WGS sequence"/>
</dbReference>
<feature type="region of interest" description="Disordered" evidence="1">
    <location>
        <begin position="157"/>
        <end position="181"/>
    </location>
</feature>
<evidence type="ECO:0000313" key="2">
    <source>
        <dbReference type="EMBL" id="OWV12946.1"/>
    </source>
</evidence>
<reference evidence="2 3" key="1">
    <citation type="submission" date="2017-03" db="EMBL/GenBank/DDBJ databases">
        <title>Whole genome sequence of Micromonospora wenchangensis, isolated from mangrove soil.</title>
        <authorList>
            <person name="Yang H."/>
        </authorList>
    </citation>
    <scope>NUCLEOTIDE SEQUENCE [LARGE SCALE GENOMIC DNA]</scope>
    <source>
        <strain evidence="2 3">CCTCC AA 2012002</strain>
    </source>
</reference>
<feature type="region of interest" description="Disordered" evidence="1">
    <location>
        <begin position="35"/>
        <end position="54"/>
    </location>
</feature>
<accession>A0A246RUV6</accession>
<comment type="caution">
    <text evidence="2">The sequence shown here is derived from an EMBL/GenBank/DDBJ whole genome shotgun (WGS) entry which is preliminary data.</text>
</comment>
<sequence length="287" mass="30401">MNTGRRRTALLVVVLILPALLAFGVVRLLGARDGTGHRAAPPPPSGPASPSDAVGIGPVLDVSARITGTEDGTELTFLTTRARAEAGPPAAVTDCRRFAEWAQRDGGIPVGVTPVHALSVHARRTLDIGGVAVAAVSVTDVDLSGGDGPWVELACRDDAPAPATTPSGSGRPAGTWQGDPDRPRVLVAGQTIELPAPLGPPYDGGEVFPHGTVDYQLRVRMEVDGVVEEHRLRNGDVPFRCCGRVTHMGFQAARYEWRVSPARSLRYCAELRWTGQPPPPKCELRRG</sequence>
<evidence type="ECO:0000256" key="1">
    <source>
        <dbReference type="SAM" id="MobiDB-lite"/>
    </source>
</evidence>
<gene>
    <name evidence="2" type="ORF">B5D80_02030</name>
</gene>
<dbReference type="AlphaFoldDB" id="A0A246RUV6"/>
<keyword evidence="3" id="KW-1185">Reference proteome</keyword>
<evidence type="ECO:0000313" key="3">
    <source>
        <dbReference type="Proteomes" id="UP000197174"/>
    </source>
</evidence>
<name>A0A246RUV6_9ACTN</name>
<organism evidence="2 3">
    <name type="scientific">Micromonospora wenchangensis</name>
    <dbReference type="NCBI Taxonomy" id="1185415"/>
    <lineage>
        <taxon>Bacteria</taxon>
        <taxon>Bacillati</taxon>
        <taxon>Actinomycetota</taxon>
        <taxon>Actinomycetes</taxon>
        <taxon>Micromonosporales</taxon>
        <taxon>Micromonosporaceae</taxon>
        <taxon>Micromonospora</taxon>
    </lineage>
</organism>
<proteinExistence type="predicted"/>
<dbReference type="EMBL" id="MZMV01000002">
    <property type="protein sequence ID" value="OWV12946.1"/>
    <property type="molecule type" value="Genomic_DNA"/>
</dbReference>
<protein>
    <submittedName>
        <fullName evidence="2">Uncharacterized protein</fullName>
    </submittedName>
</protein>